<evidence type="ECO:0000256" key="1">
    <source>
        <dbReference type="ARBA" id="ARBA00004613"/>
    </source>
</evidence>
<dbReference type="SUPFAM" id="SSF100895">
    <property type="entry name" value="Kazal-type serine protease inhibitors"/>
    <property type="match status" value="1"/>
</dbReference>
<dbReference type="SMART" id="SM00280">
    <property type="entry name" value="KAZAL"/>
    <property type="match status" value="1"/>
</dbReference>
<dbReference type="PROSITE" id="PS51465">
    <property type="entry name" value="KAZAL_2"/>
    <property type="match status" value="1"/>
</dbReference>
<dbReference type="Gene3D" id="3.30.60.30">
    <property type="match status" value="1"/>
</dbReference>
<dbReference type="PANTHER" id="PTHR14186:SF19">
    <property type="entry name" value="INSULIN-LIKE GROWTH FACTOR-BINDING PROTEIN 7"/>
    <property type="match status" value="1"/>
</dbReference>
<feature type="domain" description="Ig-like" evidence="5">
    <location>
        <begin position="165"/>
        <end position="266"/>
    </location>
</feature>
<dbReference type="GO" id="GO:0009966">
    <property type="term" value="P:regulation of signal transduction"/>
    <property type="evidence" value="ECO:0007669"/>
    <property type="project" value="TreeGrafter"/>
</dbReference>
<evidence type="ECO:0000259" key="5">
    <source>
        <dbReference type="PROSITE" id="PS50835"/>
    </source>
</evidence>
<comment type="subcellular location">
    <subcellularLocation>
        <location evidence="1">Secreted</location>
    </subcellularLocation>
</comment>
<dbReference type="EMBL" id="JAQQBS010001423">
    <property type="protein sequence ID" value="KAK0160071.1"/>
    <property type="molecule type" value="Genomic_DNA"/>
</dbReference>
<protein>
    <submittedName>
        <fullName evidence="7">Uncharacterized protein</fullName>
    </submittedName>
</protein>
<dbReference type="InterPro" id="IPR013098">
    <property type="entry name" value="Ig_I-set"/>
</dbReference>
<feature type="chain" id="PRO_5041309391" evidence="4">
    <location>
        <begin position="18"/>
        <end position="268"/>
    </location>
</feature>
<dbReference type="InterPro" id="IPR036058">
    <property type="entry name" value="Kazal_dom_sf"/>
</dbReference>
<accession>A0AA39C8X8</accession>
<dbReference type="SMART" id="SM00409">
    <property type="entry name" value="IG"/>
    <property type="match status" value="1"/>
</dbReference>
<gene>
    <name evidence="7" type="ORF">PV328_007516</name>
</gene>
<evidence type="ECO:0000256" key="2">
    <source>
        <dbReference type="ARBA" id="ARBA00022525"/>
    </source>
</evidence>
<reference evidence="7" key="2">
    <citation type="submission" date="2023-03" db="EMBL/GenBank/DDBJ databases">
        <authorList>
            <person name="Inwood S.N."/>
            <person name="Skelly J.G."/>
            <person name="Guhlin J."/>
            <person name="Harrop T.W.R."/>
            <person name="Goldson S.G."/>
            <person name="Dearden P.K."/>
        </authorList>
    </citation>
    <scope>NUCLEOTIDE SEQUENCE</scope>
    <source>
        <strain evidence="7">Irish</strain>
        <tissue evidence="7">Whole body</tissue>
    </source>
</reference>
<feature type="signal peptide" evidence="4">
    <location>
        <begin position="1"/>
        <end position="17"/>
    </location>
</feature>
<evidence type="ECO:0000313" key="7">
    <source>
        <dbReference type="EMBL" id="KAK0160071.1"/>
    </source>
</evidence>
<dbReference type="InterPro" id="IPR003599">
    <property type="entry name" value="Ig_sub"/>
</dbReference>
<evidence type="ECO:0000256" key="3">
    <source>
        <dbReference type="ARBA" id="ARBA00022729"/>
    </source>
</evidence>
<dbReference type="PROSITE" id="PS50835">
    <property type="entry name" value="IG_LIKE"/>
    <property type="match status" value="1"/>
</dbReference>
<dbReference type="GO" id="GO:0005520">
    <property type="term" value="F:insulin-like growth factor binding"/>
    <property type="evidence" value="ECO:0007669"/>
    <property type="project" value="InterPro"/>
</dbReference>
<dbReference type="SMART" id="SM00408">
    <property type="entry name" value="IGc2"/>
    <property type="match status" value="1"/>
</dbReference>
<evidence type="ECO:0000256" key="4">
    <source>
        <dbReference type="SAM" id="SignalP"/>
    </source>
</evidence>
<dbReference type="PANTHER" id="PTHR14186">
    <property type="entry name" value="INSULIN-LIKE GROWTH FACTOR BINDING PROTEIN-RELATED"/>
    <property type="match status" value="1"/>
</dbReference>
<feature type="domain" description="Kazal-like" evidence="6">
    <location>
        <begin position="113"/>
        <end position="163"/>
    </location>
</feature>
<dbReference type="InterPro" id="IPR013783">
    <property type="entry name" value="Ig-like_fold"/>
</dbReference>
<comment type="caution">
    <text evidence="7">The sequence shown here is derived from an EMBL/GenBank/DDBJ whole genome shotgun (WGS) entry which is preliminary data.</text>
</comment>
<dbReference type="Pfam" id="PF07679">
    <property type="entry name" value="I-set"/>
    <property type="match status" value="1"/>
</dbReference>
<dbReference type="Gene3D" id="4.10.40.20">
    <property type="match status" value="1"/>
</dbReference>
<dbReference type="CDD" id="cd00104">
    <property type="entry name" value="KAZAL_FS"/>
    <property type="match status" value="1"/>
</dbReference>
<dbReference type="InterPro" id="IPR009030">
    <property type="entry name" value="Growth_fac_rcpt_cys_sf"/>
</dbReference>
<sequence length="268" mass="29492">MTYTKILIVIISSFILSSQVYINGEEKIIAANITTPLGCVECAYYRCPESASKCLLGSVPDSCECCPGGRCAKLDGEACWNSSIVQLSIESRNNGFCARNYLCQLRNDLHEEDKPEAVCVCMEQSPACGNNNRTYSTPCALHEEAMRNKNVGLKLKHLGPCPSRPWITSPLENIAANFGQRVALNCEVRGFPVPDINWEFHSSDGERVVKLPSNEHGSTVHTSDGPESLMRTSWLQLNQINEKYVGTYQCIANNTIGEASTASYVTIL</sequence>
<dbReference type="InterPro" id="IPR011390">
    <property type="entry name" value="IGFBP_rP_mac25"/>
</dbReference>
<proteinExistence type="predicted"/>
<organism evidence="7 8">
    <name type="scientific">Microctonus aethiopoides</name>
    <dbReference type="NCBI Taxonomy" id="144406"/>
    <lineage>
        <taxon>Eukaryota</taxon>
        <taxon>Metazoa</taxon>
        <taxon>Ecdysozoa</taxon>
        <taxon>Arthropoda</taxon>
        <taxon>Hexapoda</taxon>
        <taxon>Insecta</taxon>
        <taxon>Pterygota</taxon>
        <taxon>Neoptera</taxon>
        <taxon>Endopterygota</taxon>
        <taxon>Hymenoptera</taxon>
        <taxon>Apocrita</taxon>
        <taxon>Ichneumonoidea</taxon>
        <taxon>Braconidae</taxon>
        <taxon>Euphorinae</taxon>
        <taxon>Microctonus</taxon>
    </lineage>
</organism>
<name>A0AA39C8X8_9HYME</name>
<dbReference type="Gene3D" id="2.60.40.10">
    <property type="entry name" value="Immunoglobulins"/>
    <property type="match status" value="1"/>
</dbReference>
<dbReference type="GO" id="GO:0001558">
    <property type="term" value="P:regulation of cell growth"/>
    <property type="evidence" value="ECO:0007669"/>
    <property type="project" value="InterPro"/>
</dbReference>
<dbReference type="SUPFAM" id="SSF48726">
    <property type="entry name" value="Immunoglobulin"/>
    <property type="match status" value="1"/>
</dbReference>
<dbReference type="AlphaFoldDB" id="A0AA39C8X8"/>
<dbReference type="InterPro" id="IPR003598">
    <property type="entry name" value="Ig_sub2"/>
</dbReference>
<keyword evidence="3 4" id="KW-0732">Signal</keyword>
<keyword evidence="2" id="KW-0964">Secreted</keyword>
<dbReference type="Proteomes" id="UP001168990">
    <property type="component" value="Unassembled WGS sequence"/>
</dbReference>
<dbReference type="InterPro" id="IPR036179">
    <property type="entry name" value="Ig-like_dom_sf"/>
</dbReference>
<dbReference type="Pfam" id="PF07648">
    <property type="entry name" value="Kazal_2"/>
    <property type="match status" value="1"/>
</dbReference>
<evidence type="ECO:0000259" key="6">
    <source>
        <dbReference type="PROSITE" id="PS51465"/>
    </source>
</evidence>
<keyword evidence="8" id="KW-1185">Reference proteome</keyword>
<dbReference type="InterPro" id="IPR007110">
    <property type="entry name" value="Ig-like_dom"/>
</dbReference>
<dbReference type="InterPro" id="IPR002350">
    <property type="entry name" value="Kazal_dom"/>
</dbReference>
<evidence type="ECO:0000313" key="8">
    <source>
        <dbReference type="Proteomes" id="UP001168990"/>
    </source>
</evidence>
<dbReference type="SUPFAM" id="SSF57184">
    <property type="entry name" value="Growth factor receptor domain"/>
    <property type="match status" value="1"/>
</dbReference>
<reference evidence="7" key="1">
    <citation type="journal article" date="2023" name="bioRxiv">
        <title>Scaffold-level genome assemblies of two parasitoid biocontrol wasps reveal the parthenogenesis mechanism and an associated novel virus.</title>
        <authorList>
            <person name="Inwood S."/>
            <person name="Skelly J."/>
            <person name="Guhlin J."/>
            <person name="Harrop T."/>
            <person name="Goldson S."/>
            <person name="Dearden P."/>
        </authorList>
    </citation>
    <scope>NUCLEOTIDE SEQUENCE</scope>
    <source>
        <strain evidence="7">Irish</strain>
        <tissue evidence="7">Whole body</tissue>
    </source>
</reference>
<dbReference type="GO" id="GO:0005576">
    <property type="term" value="C:extracellular region"/>
    <property type="evidence" value="ECO:0007669"/>
    <property type="project" value="UniProtKB-SubCell"/>
</dbReference>